<dbReference type="PANTHER" id="PTHR24221">
    <property type="entry name" value="ATP-BINDING CASSETTE SUB-FAMILY B"/>
    <property type="match status" value="1"/>
</dbReference>
<feature type="domain" description="ABC transporter" evidence="10">
    <location>
        <begin position="334"/>
        <end position="567"/>
    </location>
</feature>
<dbReference type="InterPro" id="IPR036640">
    <property type="entry name" value="ABC1_TM_sf"/>
</dbReference>
<protein>
    <submittedName>
        <fullName evidence="12">ABC transporter, ATP-binding protein</fullName>
    </submittedName>
</protein>
<evidence type="ECO:0000256" key="2">
    <source>
        <dbReference type="ARBA" id="ARBA00022448"/>
    </source>
</evidence>
<evidence type="ECO:0000256" key="9">
    <source>
        <dbReference type="SAM" id="Phobius"/>
    </source>
</evidence>
<dbReference type="Proteomes" id="UP000070394">
    <property type="component" value="Unassembled WGS sequence"/>
</dbReference>
<dbReference type="FunFam" id="3.40.50.300:FF:000854">
    <property type="entry name" value="Multidrug ABC transporter ATP-binding protein"/>
    <property type="match status" value="1"/>
</dbReference>
<feature type="transmembrane region" description="Helical" evidence="9">
    <location>
        <begin position="56"/>
        <end position="76"/>
    </location>
</feature>
<keyword evidence="8 9" id="KW-0472">Membrane</keyword>
<evidence type="ECO:0000256" key="8">
    <source>
        <dbReference type="ARBA" id="ARBA00023136"/>
    </source>
</evidence>
<accession>A0A133ZYY3</accession>
<dbReference type="PROSITE" id="PS50893">
    <property type="entry name" value="ABC_TRANSPORTER_2"/>
    <property type="match status" value="1"/>
</dbReference>
<proteinExistence type="predicted"/>
<evidence type="ECO:0000259" key="11">
    <source>
        <dbReference type="PROSITE" id="PS50929"/>
    </source>
</evidence>
<dbReference type="GO" id="GO:0005524">
    <property type="term" value="F:ATP binding"/>
    <property type="evidence" value="ECO:0007669"/>
    <property type="project" value="UniProtKB-KW"/>
</dbReference>
<evidence type="ECO:0000256" key="1">
    <source>
        <dbReference type="ARBA" id="ARBA00004651"/>
    </source>
</evidence>
<dbReference type="GO" id="GO:0016887">
    <property type="term" value="F:ATP hydrolysis activity"/>
    <property type="evidence" value="ECO:0007669"/>
    <property type="project" value="InterPro"/>
</dbReference>
<feature type="transmembrane region" description="Helical" evidence="9">
    <location>
        <begin position="133"/>
        <end position="151"/>
    </location>
</feature>
<dbReference type="STRING" id="467210.HMPREF1866_00440"/>
<dbReference type="InterPro" id="IPR027417">
    <property type="entry name" value="P-loop_NTPase"/>
</dbReference>
<dbReference type="InterPro" id="IPR011527">
    <property type="entry name" value="ABC1_TM_dom"/>
</dbReference>
<evidence type="ECO:0000256" key="5">
    <source>
        <dbReference type="ARBA" id="ARBA00022741"/>
    </source>
</evidence>
<evidence type="ECO:0000256" key="6">
    <source>
        <dbReference type="ARBA" id="ARBA00022840"/>
    </source>
</evidence>
<dbReference type="InterPro" id="IPR017871">
    <property type="entry name" value="ABC_transporter-like_CS"/>
</dbReference>
<dbReference type="CDD" id="cd18781">
    <property type="entry name" value="ABC_6TM_AarD_CydDC_like"/>
    <property type="match status" value="1"/>
</dbReference>
<feature type="transmembrane region" description="Helical" evidence="9">
    <location>
        <begin position="15"/>
        <end position="36"/>
    </location>
</feature>
<dbReference type="GO" id="GO:0140359">
    <property type="term" value="F:ABC-type transporter activity"/>
    <property type="evidence" value="ECO:0007669"/>
    <property type="project" value="InterPro"/>
</dbReference>
<feature type="domain" description="ABC transmembrane type-1" evidence="11">
    <location>
        <begin position="17"/>
        <end position="303"/>
    </location>
</feature>
<dbReference type="Gene3D" id="1.20.1560.10">
    <property type="entry name" value="ABC transporter type 1, transmembrane domain"/>
    <property type="match status" value="1"/>
</dbReference>
<dbReference type="PANTHER" id="PTHR24221:SF654">
    <property type="entry name" value="ATP-BINDING CASSETTE SUB-FAMILY B MEMBER 6"/>
    <property type="match status" value="1"/>
</dbReference>
<evidence type="ECO:0000256" key="7">
    <source>
        <dbReference type="ARBA" id="ARBA00022989"/>
    </source>
</evidence>
<dbReference type="SMART" id="SM00382">
    <property type="entry name" value="AAA"/>
    <property type="match status" value="1"/>
</dbReference>
<dbReference type="RefSeq" id="WP_060930401.1">
    <property type="nucleotide sequence ID" value="NZ_KQ959775.1"/>
</dbReference>
<dbReference type="Pfam" id="PF00664">
    <property type="entry name" value="ABC_membrane"/>
    <property type="match status" value="1"/>
</dbReference>
<evidence type="ECO:0000256" key="3">
    <source>
        <dbReference type="ARBA" id="ARBA00022475"/>
    </source>
</evidence>
<comment type="caution">
    <text evidence="12">The sequence shown here is derived from an EMBL/GenBank/DDBJ whole genome shotgun (WGS) entry which is preliminary data.</text>
</comment>
<dbReference type="InterPro" id="IPR039421">
    <property type="entry name" value="Type_1_exporter"/>
</dbReference>
<keyword evidence="5" id="KW-0547">Nucleotide-binding</keyword>
<dbReference type="SUPFAM" id="SSF52540">
    <property type="entry name" value="P-loop containing nucleoside triphosphate hydrolases"/>
    <property type="match status" value="1"/>
</dbReference>
<evidence type="ECO:0000313" key="13">
    <source>
        <dbReference type="Proteomes" id="UP000070394"/>
    </source>
</evidence>
<keyword evidence="7 9" id="KW-1133">Transmembrane helix</keyword>
<comment type="subcellular location">
    <subcellularLocation>
        <location evidence="1">Cell membrane</location>
        <topology evidence="1">Multi-pass membrane protein</topology>
    </subcellularLocation>
</comment>
<keyword evidence="13" id="KW-1185">Reference proteome</keyword>
<keyword evidence="6 12" id="KW-0067">ATP-binding</keyword>
<keyword evidence="3" id="KW-1003">Cell membrane</keyword>
<dbReference type="Gene3D" id="3.40.50.300">
    <property type="entry name" value="P-loop containing nucleotide triphosphate hydrolases"/>
    <property type="match status" value="1"/>
</dbReference>
<dbReference type="InterPro" id="IPR003593">
    <property type="entry name" value="AAA+_ATPase"/>
</dbReference>
<dbReference type="AlphaFoldDB" id="A0A133ZYY3"/>
<dbReference type="SUPFAM" id="SSF90123">
    <property type="entry name" value="ABC transporter transmembrane region"/>
    <property type="match status" value="1"/>
</dbReference>
<dbReference type="GO" id="GO:0005886">
    <property type="term" value="C:plasma membrane"/>
    <property type="evidence" value="ECO:0007669"/>
    <property type="project" value="UniProtKB-SubCell"/>
</dbReference>
<feature type="transmembrane region" description="Helical" evidence="9">
    <location>
        <begin position="158"/>
        <end position="179"/>
    </location>
</feature>
<reference evidence="13" key="1">
    <citation type="submission" date="2016-01" db="EMBL/GenBank/DDBJ databases">
        <authorList>
            <person name="Mitreva M."/>
            <person name="Pepin K.H."/>
            <person name="Mihindukulasuriya K.A."/>
            <person name="Fulton R."/>
            <person name="Fronick C."/>
            <person name="O'Laughlin M."/>
            <person name="Miner T."/>
            <person name="Herter B."/>
            <person name="Rosa B.A."/>
            <person name="Cordes M."/>
            <person name="Tomlinson C."/>
            <person name="Wollam A."/>
            <person name="Palsikar V.B."/>
            <person name="Mardis E.R."/>
            <person name="Wilson R.K."/>
        </authorList>
    </citation>
    <scope>NUCLEOTIDE SEQUENCE [LARGE SCALE GENOMIC DNA]</scope>
    <source>
        <strain evidence="13">DNF00896</strain>
    </source>
</reference>
<sequence length="582" mass="65429">MISMRLIRLLKGSGKHILCGVLMQWVSLIMQISIVFNITDRIRMITINRLSKKEIIIDALFIIGYILVRALCDYAYTTQNFYAGANVKKVLRNLIYEKILRLGPSYKEQIHTSEIVQMAGEGVEQLEVYFSKYLGQLLYSLIAPITLFFVIMKINIKVATVMLIAVFLIPIVIILVITISEKLLSRYFDIYYGLGDSFLEKLNGMTTLKIYQADKKAADDMDKESEKFRKITMKVLMMQLNSTLIMDFIAYGGAAAGIISALSQFYNARSRITMSDMFIVLFLAAEFFLPMRTLGSFFHIGMNGMKASDRIFAFLDLPEQKRGNKEITDTDVKISLKNLSFSYDSSKTILKGINLTVEPKSFVSIVGVSGSGKSTIANILMGRHSNYSGSIKINHDEHIELTDKTILSHFTLVGHSSWIFAGTVRENLLMGDPNATEEKMNEALKKVHLLDFINSQKGLDTCLTSNAGNLSGGQKQRLSLARALLHDTPVYIFDEATSNIDADSEETIMNVIHELSKTKTVILISHRLANVVDSDKIFMLENGSIIESGCHDELMNNEGPYEKLFTEQMNLENFSKKKEAIG</sequence>
<dbReference type="EMBL" id="LSDA01000011">
    <property type="protein sequence ID" value="KXB60659.1"/>
    <property type="molecule type" value="Genomic_DNA"/>
</dbReference>
<evidence type="ECO:0000313" key="12">
    <source>
        <dbReference type="EMBL" id="KXB60659.1"/>
    </source>
</evidence>
<dbReference type="PATRIC" id="fig|467210.3.peg.435"/>
<dbReference type="PROSITE" id="PS50929">
    <property type="entry name" value="ABC_TM1F"/>
    <property type="match status" value="1"/>
</dbReference>
<dbReference type="OrthoDB" id="9762778at2"/>
<dbReference type="PROSITE" id="PS00211">
    <property type="entry name" value="ABC_TRANSPORTER_1"/>
    <property type="match status" value="1"/>
</dbReference>
<dbReference type="GO" id="GO:0034040">
    <property type="term" value="F:ATPase-coupled lipid transmembrane transporter activity"/>
    <property type="evidence" value="ECO:0007669"/>
    <property type="project" value="TreeGrafter"/>
</dbReference>
<keyword evidence="2" id="KW-0813">Transport</keyword>
<organism evidence="12 13">
    <name type="scientific">Lachnoanaerobaculum saburreum</name>
    <dbReference type="NCBI Taxonomy" id="467210"/>
    <lineage>
        <taxon>Bacteria</taxon>
        <taxon>Bacillati</taxon>
        <taxon>Bacillota</taxon>
        <taxon>Clostridia</taxon>
        <taxon>Lachnospirales</taxon>
        <taxon>Lachnospiraceae</taxon>
        <taxon>Lachnoanaerobaculum</taxon>
    </lineage>
</organism>
<dbReference type="Pfam" id="PF00005">
    <property type="entry name" value="ABC_tran"/>
    <property type="match status" value="1"/>
</dbReference>
<evidence type="ECO:0000256" key="4">
    <source>
        <dbReference type="ARBA" id="ARBA00022692"/>
    </source>
</evidence>
<name>A0A133ZYY3_9FIRM</name>
<keyword evidence="4 9" id="KW-0812">Transmembrane</keyword>
<evidence type="ECO:0000259" key="10">
    <source>
        <dbReference type="PROSITE" id="PS50893"/>
    </source>
</evidence>
<feature type="transmembrane region" description="Helical" evidence="9">
    <location>
        <begin position="248"/>
        <end position="266"/>
    </location>
</feature>
<gene>
    <name evidence="12" type="ORF">HMPREF1866_00440</name>
</gene>
<feature type="transmembrane region" description="Helical" evidence="9">
    <location>
        <begin position="278"/>
        <end position="300"/>
    </location>
</feature>
<dbReference type="InterPro" id="IPR003439">
    <property type="entry name" value="ABC_transporter-like_ATP-bd"/>
</dbReference>